<comment type="similarity">
    <text evidence="1">Belongs to the sigma-70 factor family. ECF subfamily.</text>
</comment>
<dbReference type="RefSeq" id="WP_188931845.1">
    <property type="nucleotide sequence ID" value="NZ_BMJC01000002.1"/>
</dbReference>
<evidence type="ECO:0000256" key="3">
    <source>
        <dbReference type="ARBA" id="ARBA00023082"/>
    </source>
</evidence>
<dbReference type="SUPFAM" id="SSF88946">
    <property type="entry name" value="Sigma2 domain of RNA polymerase sigma factors"/>
    <property type="match status" value="1"/>
</dbReference>
<keyword evidence="3" id="KW-0731">Sigma factor</keyword>
<organism evidence="6 7">
    <name type="scientific">Puia dinghuensis</name>
    <dbReference type="NCBI Taxonomy" id="1792502"/>
    <lineage>
        <taxon>Bacteria</taxon>
        <taxon>Pseudomonadati</taxon>
        <taxon>Bacteroidota</taxon>
        <taxon>Chitinophagia</taxon>
        <taxon>Chitinophagales</taxon>
        <taxon>Chitinophagaceae</taxon>
        <taxon>Puia</taxon>
    </lineage>
</organism>
<dbReference type="Pfam" id="PF08281">
    <property type="entry name" value="Sigma70_r4_2"/>
    <property type="match status" value="1"/>
</dbReference>
<protein>
    <submittedName>
        <fullName evidence="6">RNA polymerase sigma factor</fullName>
    </submittedName>
</protein>
<keyword evidence="4" id="KW-0804">Transcription</keyword>
<dbReference type="EMBL" id="BMJC01000002">
    <property type="protein sequence ID" value="GGB00053.1"/>
    <property type="molecule type" value="Genomic_DNA"/>
</dbReference>
<dbReference type="InterPro" id="IPR000792">
    <property type="entry name" value="Tscrpt_reg_LuxR_C"/>
</dbReference>
<dbReference type="AlphaFoldDB" id="A0A8J2XT31"/>
<dbReference type="PANTHER" id="PTHR43133">
    <property type="entry name" value="RNA POLYMERASE ECF-TYPE SIGMA FACTO"/>
    <property type="match status" value="1"/>
</dbReference>
<accession>A0A8J2XT31</accession>
<keyword evidence="2" id="KW-0805">Transcription regulation</keyword>
<dbReference type="InterPro" id="IPR036388">
    <property type="entry name" value="WH-like_DNA-bd_sf"/>
</dbReference>
<comment type="caution">
    <text evidence="6">The sequence shown here is derived from an EMBL/GenBank/DDBJ whole genome shotgun (WGS) entry which is preliminary data.</text>
</comment>
<dbReference type="InterPro" id="IPR014284">
    <property type="entry name" value="RNA_pol_sigma-70_dom"/>
</dbReference>
<dbReference type="GO" id="GO:0006352">
    <property type="term" value="P:DNA-templated transcription initiation"/>
    <property type="evidence" value="ECO:0007669"/>
    <property type="project" value="InterPro"/>
</dbReference>
<dbReference type="Pfam" id="PF04542">
    <property type="entry name" value="Sigma70_r2"/>
    <property type="match status" value="1"/>
</dbReference>
<dbReference type="Gene3D" id="1.10.1740.10">
    <property type="match status" value="1"/>
</dbReference>
<dbReference type="Gene3D" id="1.10.10.10">
    <property type="entry name" value="Winged helix-like DNA-binding domain superfamily/Winged helix DNA-binding domain"/>
    <property type="match status" value="1"/>
</dbReference>
<gene>
    <name evidence="6" type="ORF">GCM10011511_24210</name>
</gene>
<dbReference type="GO" id="GO:0016987">
    <property type="term" value="F:sigma factor activity"/>
    <property type="evidence" value="ECO:0007669"/>
    <property type="project" value="UniProtKB-KW"/>
</dbReference>
<dbReference type="NCBIfam" id="TIGR02937">
    <property type="entry name" value="sigma70-ECF"/>
    <property type="match status" value="1"/>
</dbReference>
<dbReference type="GO" id="GO:0003677">
    <property type="term" value="F:DNA binding"/>
    <property type="evidence" value="ECO:0007669"/>
    <property type="project" value="InterPro"/>
</dbReference>
<dbReference type="PANTHER" id="PTHR43133:SF46">
    <property type="entry name" value="RNA POLYMERASE SIGMA-70 FACTOR ECF SUBFAMILY"/>
    <property type="match status" value="1"/>
</dbReference>
<evidence type="ECO:0000313" key="6">
    <source>
        <dbReference type="EMBL" id="GGB00053.1"/>
    </source>
</evidence>
<evidence type="ECO:0000259" key="5">
    <source>
        <dbReference type="SMART" id="SM00421"/>
    </source>
</evidence>
<dbReference type="SUPFAM" id="SSF88659">
    <property type="entry name" value="Sigma3 and sigma4 domains of RNA polymerase sigma factors"/>
    <property type="match status" value="1"/>
</dbReference>
<dbReference type="InterPro" id="IPR013324">
    <property type="entry name" value="RNA_pol_sigma_r3/r4-like"/>
</dbReference>
<evidence type="ECO:0000313" key="7">
    <source>
        <dbReference type="Proteomes" id="UP000607559"/>
    </source>
</evidence>
<dbReference type="InterPro" id="IPR039425">
    <property type="entry name" value="RNA_pol_sigma-70-like"/>
</dbReference>
<reference evidence="6" key="1">
    <citation type="journal article" date="2014" name="Int. J. Syst. Evol. Microbiol.">
        <title>Complete genome sequence of Corynebacterium casei LMG S-19264T (=DSM 44701T), isolated from a smear-ripened cheese.</title>
        <authorList>
            <consortium name="US DOE Joint Genome Institute (JGI-PGF)"/>
            <person name="Walter F."/>
            <person name="Albersmeier A."/>
            <person name="Kalinowski J."/>
            <person name="Ruckert C."/>
        </authorList>
    </citation>
    <scope>NUCLEOTIDE SEQUENCE</scope>
    <source>
        <strain evidence="6">CGMCC 1.15448</strain>
    </source>
</reference>
<dbReference type="Proteomes" id="UP000607559">
    <property type="component" value="Unassembled WGS sequence"/>
</dbReference>
<evidence type="ECO:0000256" key="4">
    <source>
        <dbReference type="ARBA" id="ARBA00023163"/>
    </source>
</evidence>
<dbReference type="InterPro" id="IPR013325">
    <property type="entry name" value="RNA_pol_sigma_r2"/>
</dbReference>
<dbReference type="InterPro" id="IPR013249">
    <property type="entry name" value="RNA_pol_sigma70_r4_t2"/>
</dbReference>
<sequence>MAELTEIKEGKAPAFTYIHNQYQKKLFRFFLKRTAGNHDTARELSQQTFIKLWNSRHTLSDSFSIETQLFTIASTVLVDHLRRRAHEKKRLSVLVDKMDEGPLLVMPAKEFEGSDYLQVVVRGLPPARKRIILMKMSSGFTNKEIATQLSISEKTVEDHVTKALRYLRTTLAPDASQG</sequence>
<evidence type="ECO:0000256" key="2">
    <source>
        <dbReference type="ARBA" id="ARBA00023015"/>
    </source>
</evidence>
<dbReference type="SMART" id="SM00421">
    <property type="entry name" value="HTH_LUXR"/>
    <property type="match status" value="1"/>
</dbReference>
<dbReference type="InterPro" id="IPR007627">
    <property type="entry name" value="RNA_pol_sigma70_r2"/>
</dbReference>
<name>A0A8J2XT31_9BACT</name>
<dbReference type="PRINTS" id="PR00038">
    <property type="entry name" value="HTHLUXR"/>
</dbReference>
<feature type="domain" description="HTH luxR-type" evidence="5">
    <location>
        <begin position="122"/>
        <end position="175"/>
    </location>
</feature>
<evidence type="ECO:0000256" key="1">
    <source>
        <dbReference type="ARBA" id="ARBA00010641"/>
    </source>
</evidence>
<reference evidence="6" key="2">
    <citation type="submission" date="2020-09" db="EMBL/GenBank/DDBJ databases">
        <authorList>
            <person name="Sun Q."/>
            <person name="Zhou Y."/>
        </authorList>
    </citation>
    <scope>NUCLEOTIDE SEQUENCE</scope>
    <source>
        <strain evidence="6">CGMCC 1.15448</strain>
    </source>
</reference>
<keyword evidence="7" id="KW-1185">Reference proteome</keyword>
<proteinExistence type="inferred from homology"/>